<keyword evidence="3" id="KW-1185">Reference proteome</keyword>
<dbReference type="InterPro" id="IPR002725">
    <property type="entry name" value="YgjP-like_metallopeptidase"/>
</dbReference>
<sequence length="236" mass="27785">MERYVWKDRELGTIMLNVRITARHFIFRVKDGGIVVTMPPFAKIQDISKVIDSNRLKLQVMLQAAKAHKNVFDEGDIIVTHDFMVVFNYLPSSQIVYRLQNKCLYIGCPSKFEMTSPDVQNIMINGLKKFVKRSAEAYLPSRIKELSASLNLRYNKASVTFGRKRLGCCDARKNIKLSYYLMFLPDHLIDYVIYHELAHLTEMNHGEFFHYLCNRYCNGREQELRKELREFRFPID</sequence>
<organism evidence="2 3">
    <name type="scientific">Coprobacter secundus subsp. similis</name>
    <dbReference type="NCBI Taxonomy" id="2751153"/>
    <lineage>
        <taxon>Bacteria</taxon>
        <taxon>Pseudomonadati</taxon>
        <taxon>Bacteroidota</taxon>
        <taxon>Bacteroidia</taxon>
        <taxon>Bacteroidales</taxon>
        <taxon>Barnesiellaceae</taxon>
        <taxon>Coprobacter</taxon>
    </lineage>
</organism>
<evidence type="ECO:0000313" key="2">
    <source>
        <dbReference type="EMBL" id="BCI63559.1"/>
    </source>
</evidence>
<dbReference type="AlphaFoldDB" id="A0A7G1HUX9"/>
<keyword evidence="2" id="KW-0645">Protease</keyword>
<gene>
    <name evidence="2" type="ORF">Cop2CBH44_19120</name>
</gene>
<dbReference type="RefSeq" id="WP_200754700.1">
    <property type="nucleotide sequence ID" value="NZ_AP023322.1"/>
</dbReference>
<dbReference type="GO" id="GO:0008233">
    <property type="term" value="F:peptidase activity"/>
    <property type="evidence" value="ECO:0007669"/>
    <property type="project" value="UniProtKB-KW"/>
</dbReference>
<dbReference type="Proteomes" id="UP000594042">
    <property type="component" value="Chromosome"/>
</dbReference>
<keyword evidence="2" id="KW-0378">Hydrolase</keyword>
<dbReference type="CDD" id="cd07344">
    <property type="entry name" value="M48_yhfN_like"/>
    <property type="match status" value="1"/>
</dbReference>
<dbReference type="EMBL" id="AP023322">
    <property type="protein sequence ID" value="BCI63559.1"/>
    <property type="molecule type" value="Genomic_DNA"/>
</dbReference>
<dbReference type="GO" id="GO:0006508">
    <property type="term" value="P:proteolysis"/>
    <property type="evidence" value="ECO:0007669"/>
    <property type="project" value="UniProtKB-KW"/>
</dbReference>
<dbReference type="Gene3D" id="3.30.2010.10">
    <property type="entry name" value="Metalloproteases ('zincins'), catalytic domain"/>
    <property type="match status" value="1"/>
</dbReference>
<name>A0A7G1HUX9_9BACT</name>
<accession>A0A7G1HUX9</accession>
<proteinExistence type="predicted"/>
<dbReference type="Pfam" id="PF01863">
    <property type="entry name" value="YgjP-like"/>
    <property type="match status" value="1"/>
</dbReference>
<feature type="domain" description="YgjP-like metallopeptidase" evidence="1">
    <location>
        <begin position="23"/>
        <end position="230"/>
    </location>
</feature>
<evidence type="ECO:0000259" key="1">
    <source>
        <dbReference type="Pfam" id="PF01863"/>
    </source>
</evidence>
<dbReference type="KEGG" id="copr:Cop2CBH44_19120"/>
<evidence type="ECO:0000313" key="3">
    <source>
        <dbReference type="Proteomes" id="UP000594042"/>
    </source>
</evidence>
<reference evidence="3" key="1">
    <citation type="submission" date="2020-07" db="EMBL/GenBank/DDBJ databases">
        <title>Complete genome sequencing of Coprobacter sp. strain 2CBH44.</title>
        <authorList>
            <person name="Sakamoto M."/>
            <person name="Murakami T."/>
            <person name="Mori H."/>
        </authorList>
    </citation>
    <scope>NUCLEOTIDE SEQUENCE [LARGE SCALE GENOMIC DNA]</scope>
    <source>
        <strain evidence="3">2CBH44</strain>
    </source>
</reference>
<dbReference type="PANTHER" id="PTHR30399:SF1">
    <property type="entry name" value="UTP PYROPHOSPHATASE"/>
    <property type="match status" value="1"/>
</dbReference>
<protein>
    <submittedName>
        <fullName evidence="2">Zinc protease</fullName>
    </submittedName>
</protein>
<dbReference type="InterPro" id="IPR053136">
    <property type="entry name" value="UTP_pyrophosphatase-like"/>
</dbReference>
<dbReference type="PANTHER" id="PTHR30399">
    <property type="entry name" value="UNCHARACTERIZED PROTEIN YGJP"/>
    <property type="match status" value="1"/>
</dbReference>